<reference evidence="1" key="1">
    <citation type="submission" date="2014-09" db="EMBL/GenBank/DDBJ databases">
        <authorList>
            <person name="Magalhaes I.L.F."/>
            <person name="Oliveira U."/>
            <person name="Santos F.R."/>
            <person name="Vidigal T.H.D.A."/>
            <person name="Brescovit A.D."/>
            <person name="Santos A.J."/>
        </authorList>
    </citation>
    <scope>NUCLEOTIDE SEQUENCE</scope>
    <source>
        <tissue evidence="1">Shoot tissue taken approximately 20 cm above the soil surface</tissue>
    </source>
</reference>
<sequence length="62" mass="6900">MGKACFCSKTAASAVLMPHISMQAAIAFQSLSPCNFHVLHSCRCLLPVILILELRVRLSERW</sequence>
<dbReference type="AlphaFoldDB" id="A0A0A8YC67"/>
<name>A0A0A8YC67_ARUDO</name>
<reference evidence="1" key="2">
    <citation type="journal article" date="2015" name="Data Brief">
        <title>Shoot transcriptome of the giant reed, Arundo donax.</title>
        <authorList>
            <person name="Barrero R.A."/>
            <person name="Guerrero F.D."/>
            <person name="Moolhuijzen P."/>
            <person name="Goolsby J.A."/>
            <person name="Tidwell J."/>
            <person name="Bellgard S.E."/>
            <person name="Bellgard M.I."/>
        </authorList>
    </citation>
    <scope>NUCLEOTIDE SEQUENCE</scope>
    <source>
        <tissue evidence="1">Shoot tissue taken approximately 20 cm above the soil surface</tissue>
    </source>
</reference>
<accession>A0A0A8YC67</accession>
<protein>
    <submittedName>
        <fullName evidence="1">Uncharacterized protein</fullName>
    </submittedName>
</protein>
<organism evidence="1">
    <name type="scientific">Arundo donax</name>
    <name type="common">Giant reed</name>
    <name type="synonym">Donax arundinaceus</name>
    <dbReference type="NCBI Taxonomy" id="35708"/>
    <lineage>
        <taxon>Eukaryota</taxon>
        <taxon>Viridiplantae</taxon>
        <taxon>Streptophyta</taxon>
        <taxon>Embryophyta</taxon>
        <taxon>Tracheophyta</taxon>
        <taxon>Spermatophyta</taxon>
        <taxon>Magnoliopsida</taxon>
        <taxon>Liliopsida</taxon>
        <taxon>Poales</taxon>
        <taxon>Poaceae</taxon>
        <taxon>PACMAD clade</taxon>
        <taxon>Arundinoideae</taxon>
        <taxon>Arundineae</taxon>
        <taxon>Arundo</taxon>
    </lineage>
</organism>
<proteinExistence type="predicted"/>
<dbReference type="EMBL" id="GBRH01276843">
    <property type="protein sequence ID" value="JAD21052.1"/>
    <property type="molecule type" value="Transcribed_RNA"/>
</dbReference>
<evidence type="ECO:0000313" key="1">
    <source>
        <dbReference type="EMBL" id="JAD21052.1"/>
    </source>
</evidence>